<keyword evidence="1" id="KW-0732">Signal</keyword>
<name>A0ABX0UQ04_9BACT</name>
<protein>
    <submittedName>
        <fullName evidence="2">ABC-type phosphate transport system substrate-binding protein</fullName>
    </submittedName>
</protein>
<proteinExistence type="predicted"/>
<dbReference type="Proteomes" id="UP001179181">
    <property type="component" value="Unassembled WGS sequence"/>
</dbReference>
<comment type="caution">
    <text evidence="2">The sequence shown here is derived from an EMBL/GenBank/DDBJ whole genome shotgun (WGS) entry which is preliminary data.</text>
</comment>
<evidence type="ECO:0000313" key="2">
    <source>
        <dbReference type="EMBL" id="NIJ55069.1"/>
    </source>
</evidence>
<accession>A0ABX0UQ04</accession>
<gene>
    <name evidence="2" type="ORF">FHS68_004256</name>
</gene>
<dbReference type="SUPFAM" id="SSF53850">
    <property type="entry name" value="Periplasmic binding protein-like II"/>
    <property type="match status" value="1"/>
</dbReference>
<reference evidence="2 3" key="1">
    <citation type="submission" date="2020-03" db="EMBL/GenBank/DDBJ databases">
        <title>Genomic Encyclopedia of Type Strains, Phase IV (KMG-IV): sequencing the most valuable type-strain genomes for metagenomic binning, comparative biology and taxonomic classification.</title>
        <authorList>
            <person name="Goeker M."/>
        </authorList>
    </citation>
    <scope>NUCLEOTIDE SEQUENCE [LARGE SCALE GENOMIC DNA]</scope>
    <source>
        <strain evidence="2 3">DSM 102865</strain>
    </source>
</reference>
<keyword evidence="3" id="KW-1185">Reference proteome</keyword>
<evidence type="ECO:0000313" key="3">
    <source>
        <dbReference type="Proteomes" id="UP001179181"/>
    </source>
</evidence>
<dbReference type="EMBL" id="JAASQJ010000004">
    <property type="protein sequence ID" value="NIJ55069.1"/>
    <property type="molecule type" value="Genomic_DNA"/>
</dbReference>
<organism evidence="2 3">
    <name type="scientific">Dyadobacter arcticus</name>
    <dbReference type="NCBI Taxonomy" id="1078754"/>
    <lineage>
        <taxon>Bacteria</taxon>
        <taxon>Pseudomonadati</taxon>
        <taxon>Bacteroidota</taxon>
        <taxon>Cytophagia</taxon>
        <taxon>Cytophagales</taxon>
        <taxon>Spirosomataceae</taxon>
        <taxon>Dyadobacter</taxon>
    </lineage>
</organism>
<feature type="signal peptide" evidence="1">
    <location>
        <begin position="1"/>
        <end position="22"/>
    </location>
</feature>
<dbReference type="RefSeq" id="WP_167274301.1">
    <property type="nucleotide sequence ID" value="NZ_JAASQJ010000004.1"/>
</dbReference>
<evidence type="ECO:0000256" key="1">
    <source>
        <dbReference type="SAM" id="SignalP"/>
    </source>
</evidence>
<feature type="chain" id="PRO_5047072043" evidence="1">
    <location>
        <begin position="23"/>
        <end position="309"/>
    </location>
</feature>
<sequence>MKKFKILLFTYAFSLLATSGFAQETADNKVIITGVRFAYPLVEKWIKDYTALHPSSQIVIETRTITDPQKYDLLIEAYDQDKEVKETREYISLGRYALLPVANAKSAFAKEYGEKGLNEKTYKQIFFHDIYAEKDKTLPTGYTIYTRLQKAGAPLTFAKYFGYEQQDIKGKAIAGADEHLIKALLKDETGVSYTTPGLAYDLQTRKPVEGITVIPIDLDGNGRISKEEKVLDNLDGVLTSLENEKIKNVPIEYIHFSIDKHNSNPEAKKFLLWVAANADKDLRQFGYLKPDAKRLEQEKEKLERFSAVK</sequence>